<name>A0A8S3TK59_MYTED</name>
<dbReference type="PROSITE" id="PS50010">
    <property type="entry name" value="DH_2"/>
    <property type="match status" value="1"/>
</dbReference>
<feature type="domain" description="DH" evidence="2">
    <location>
        <begin position="115"/>
        <end position="250"/>
    </location>
</feature>
<dbReference type="Gene3D" id="1.20.900.10">
    <property type="entry name" value="Dbl homology (DH) domain"/>
    <property type="match status" value="1"/>
</dbReference>
<evidence type="ECO:0000313" key="3">
    <source>
        <dbReference type="EMBL" id="CAG2231573.1"/>
    </source>
</evidence>
<keyword evidence="1" id="KW-1133">Transmembrane helix</keyword>
<protein>
    <recommendedName>
        <fullName evidence="2">DH domain-containing protein</fullName>
    </recommendedName>
</protein>
<dbReference type="InterPro" id="IPR000219">
    <property type="entry name" value="DH_dom"/>
</dbReference>
<evidence type="ECO:0000259" key="2">
    <source>
        <dbReference type="PROSITE" id="PS50010"/>
    </source>
</evidence>
<proteinExistence type="predicted"/>
<keyword evidence="4" id="KW-1185">Reference proteome</keyword>
<gene>
    <name evidence="3" type="ORF">MEDL_44388</name>
</gene>
<feature type="transmembrane region" description="Helical" evidence="1">
    <location>
        <begin position="20"/>
        <end position="39"/>
    </location>
</feature>
<dbReference type="PANTHER" id="PTHR45834:SF3">
    <property type="entry name" value="RHO GUANINE NUCLEOTIDE EXCHANGE FACTOR 3, ISOFORM L"/>
    <property type="match status" value="1"/>
</dbReference>
<evidence type="ECO:0000256" key="1">
    <source>
        <dbReference type="SAM" id="Phobius"/>
    </source>
</evidence>
<dbReference type="GO" id="GO:0005829">
    <property type="term" value="C:cytosol"/>
    <property type="evidence" value="ECO:0007669"/>
    <property type="project" value="TreeGrafter"/>
</dbReference>
<sequence>MVYPVVAAWCMSCYWTVSPLWYGLSSSCFLVYVMLLDCYSSMPMLSGEDGIGIADLLTQATMDQRINSYRLIMASTRAILDSDGSSGSPCVDPDLDDVFEELGLQNDQEEEEDDPRYDVVNDLQKTEREYCRLLRSILNTYGEPLRKFSSLTAEDHKVLFVGIEPILSISAMLTSKFEDVLKTWDSSASQIGNLFSSKFWNLYEDYLKNYSKARKLLEDRCTEDQSFLEFCNLRKGQTTYNLQTLLHLPVIPFGNDETRQNLYQILG</sequence>
<dbReference type="OrthoDB" id="6162331at2759"/>
<dbReference type="Pfam" id="PF00621">
    <property type="entry name" value="RhoGEF"/>
    <property type="match status" value="1"/>
</dbReference>
<dbReference type="InterPro" id="IPR035899">
    <property type="entry name" value="DBL_dom_sf"/>
</dbReference>
<dbReference type="InterPro" id="IPR053086">
    <property type="entry name" value="RhoGEF_domain"/>
</dbReference>
<dbReference type="EMBL" id="CAJPWZ010002149">
    <property type="protein sequence ID" value="CAG2231573.1"/>
    <property type="molecule type" value="Genomic_DNA"/>
</dbReference>
<keyword evidence="1" id="KW-0472">Membrane</keyword>
<keyword evidence="1" id="KW-0812">Transmembrane</keyword>
<comment type="caution">
    <text evidence="3">The sequence shown here is derived from an EMBL/GenBank/DDBJ whole genome shotgun (WGS) entry which is preliminary data.</text>
</comment>
<dbReference type="SUPFAM" id="SSF48065">
    <property type="entry name" value="DBL homology domain (DH-domain)"/>
    <property type="match status" value="1"/>
</dbReference>
<dbReference type="PANTHER" id="PTHR45834">
    <property type="entry name" value="RHO GUANINE NUCLEOTIDE EXCHANGE FACTOR 9-RELATED"/>
    <property type="match status" value="1"/>
</dbReference>
<dbReference type="Proteomes" id="UP000683360">
    <property type="component" value="Unassembled WGS sequence"/>
</dbReference>
<organism evidence="3 4">
    <name type="scientific">Mytilus edulis</name>
    <name type="common">Blue mussel</name>
    <dbReference type="NCBI Taxonomy" id="6550"/>
    <lineage>
        <taxon>Eukaryota</taxon>
        <taxon>Metazoa</taxon>
        <taxon>Spiralia</taxon>
        <taxon>Lophotrochozoa</taxon>
        <taxon>Mollusca</taxon>
        <taxon>Bivalvia</taxon>
        <taxon>Autobranchia</taxon>
        <taxon>Pteriomorphia</taxon>
        <taxon>Mytilida</taxon>
        <taxon>Mytiloidea</taxon>
        <taxon>Mytilidae</taxon>
        <taxon>Mytilinae</taxon>
        <taxon>Mytilus</taxon>
    </lineage>
</organism>
<reference evidence="3" key="1">
    <citation type="submission" date="2021-03" db="EMBL/GenBank/DDBJ databases">
        <authorList>
            <person name="Bekaert M."/>
        </authorList>
    </citation>
    <scope>NUCLEOTIDE SEQUENCE</scope>
</reference>
<dbReference type="GO" id="GO:0005085">
    <property type="term" value="F:guanyl-nucleotide exchange factor activity"/>
    <property type="evidence" value="ECO:0007669"/>
    <property type="project" value="InterPro"/>
</dbReference>
<dbReference type="AlphaFoldDB" id="A0A8S3TK59"/>
<dbReference type="SMART" id="SM00325">
    <property type="entry name" value="RhoGEF"/>
    <property type="match status" value="1"/>
</dbReference>
<accession>A0A8S3TK59</accession>
<evidence type="ECO:0000313" key="4">
    <source>
        <dbReference type="Proteomes" id="UP000683360"/>
    </source>
</evidence>